<keyword evidence="3" id="KW-1185">Reference proteome</keyword>
<dbReference type="PANTHER" id="PTHR46534">
    <property type="entry name" value="IGGFC_BINDING DOMAIN-CONTAINING PROTEIN"/>
    <property type="match status" value="1"/>
</dbReference>
<proteinExistence type="predicted"/>
<dbReference type="InterPro" id="IPR035234">
    <property type="entry name" value="IgGFc-bd_N"/>
</dbReference>
<dbReference type="Pfam" id="PF17517">
    <property type="entry name" value="IgGFc_binding"/>
    <property type="match status" value="1"/>
</dbReference>
<evidence type="ECO:0000313" key="2">
    <source>
        <dbReference type="EMBL" id="CAG2200014.1"/>
    </source>
</evidence>
<feature type="domain" description="IgGFc-binding protein N-terminal" evidence="1">
    <location>
        <begin position="35"/>
        <end position="152"/>
    </location>
</feature>
<organism evidence="2 3">
    <name type="scientific">Mytilus edulis</name>
    <name type="common">Blue mussel</name>
    <dbReference type="NCBI Taxonomy" id="6550"/>
    <lineage>
        <taxon>Eukaryota</taxon>
        <taxon>Metazoa</taxon>
        <taxon>Spiralia</taxon>
        <taxon>Lophotrochozoa</taxon>
        <taxon>Mollusca</taxon>
        <taxon>Bivalvia</taxon>
        <taxon>Autobranchia</taxon>
        <taxon>Pteriomorphia</taxon>
        <taxon>Mytilida</taxon>
        <taxon>Mytiloidea</taxon>
        <taxon>Mytilidae</taxon>
        <taxon>Mytilinae</taxon>
        <taxon>Mytilus</taxon>
    </lineage>
</organism>
<comment type="caution">
    <text evidence="2">The sequence shown here is derived from an EMBL/GenBank/DDBJ whole genome shotgun (WGS) entry which is preliminary data.</text>
</comment>
<dbReference type="Proteomes" id="UP000683360">
    <property type="component" value="Unassembled WGS sequence"/>
</dbReference>
<name>A0A8S3QYN7_MYTED</name>
<dbReference type="EMBL" id="CAJPWZ010000730">
    <property type="protein sequence ID" value="CAG2200014.1"/>
    <property type="molecule type" value="Genomic_DNA"/>
</dbReference>
<reference evidence="2" key="1">
    <citation type="submission" date="2021-03" db="EMBL/GenBank/DDBJ databases">
        <authorList>
            <person name="Bekaert M."/>
        </authorList>
    </citation>
    <scope>NUCLEOTIDE SEQUENCE</scope>
</reference>
<sequence>MLSSVAKGTCLYLINTNLLNMFIPSYDLYKSAPDNVYATRSVVAISPLKANTIVNILLKSDKGPITVNNAKYSPNSSINLVLNPYDTFQFSHTYDLTGTMVTSSAPISVISGSNCINTYSHHCCHSNTHSDCNPYMEMILPTDQLDSFYVVPDI</sequence>
<dbReference type="OrthoDB" id="6086464at2759"/>
<evidence type="ECO:0000313" key="3">
    <source>
        <dbReference type="Proteomes" id="UP000683360"/>
    </source>
</evidence>
<dbReference type="AlphaFoldDB" id="A0A8S3QYN7"/>
<protein>
    <recommendedName>
        <fullName evidence="1">IgGFc-binding protein N-terminal domain-containing protein</fullName>
    </recommendedName>
</protein>
<evidence type="ECO:0000259" key="1">
    <source>
        <dbReference type="Pfam" id="PF17517"/>
    </source>
</evidence>
<gene>
    <name evidence="2" type="ORF">MEDL_14654</name>
</gene>
<accession>A0A8S3QYN7</accession>
<dbReference type="PANTHER" id="PTHR46534:SF1">
    <property type="entry name" value="IGGFC-BINDING PROTEIN N-TERMINAL DOMAIN-CONTAINING PROTEIN"/>
    <property type="match status" value="1"/>
</dbReference>